<evidence type="ECO:0000313" key="10">
    <source>
        <dbReference type="EMBL" id="BDU51426.1"/>
    </source>
</evidence>
<keyword evidence="3" id="KW-1003">Cell membrane</keyword>
<feature type="transmembrane region" description="Helical" evidence="8">
    <location>
        <begin position="12"/>
        <end position="29"/>
    </location>
</feature>
<comment type="subcellular location">
    <subcellularLocation>
        <location evidence="1">Cell inner membrane</location>
        <topology evidence="1">Multi-pass membrane protein</topology>
    </subcellularLocation>
</comment>
<feature type="transmembrane region" description="Helical" evidence="8">
    <location>
        <begin position="72"/>
        <end position="90"/>
    </location>
</feature>
<name>A0AAU9DD28_9FUSO</name>
<dbReference type="InterPro" id="IPR024989">
    <property type="entry name" value="MFS_assoc_dom"/>
</dbReference>
<dbReference type="GO" id="GO:0005886">
    <property type="term" value="C:plasma membrane"/>
    <property type="evidence" value="ECO:0007669"/>
    <property type="project" value="UniProtKB-SubCell"/>
</dbReference>
<feature type="transmembrane region" description="Helical" evidence="8">
    <location>
        <begin position="284"/>
        <end position="309"/>
    </location>
</feature>
<dbReference type="RefSeq" id="WP_307904316.1">
    <property type="nucleotide sequence ID" value="NZ_AP027059.1"/>
</dbReference>
<accession>A0AAU9DD28</accession>
<dbReference type="GO" id="GO:0022857">
    <property type="term" value="F:transmembrane transporter activity"/>
    <property type="evidence" value="ECO:0007669"/>
    <property type="project" value="InterPro"/>
</dbReference>
<keyword evidence="4" id="KW-0997">Cell inner membrane</keyword>
<dbReference type="PROSITE" id="PS50850">
    <property type="entry name" value="MFS"/>
    <property type="match status" value="1"/>
</dbReference>
<keyword evidence="7 8" id="KW-0472">Membrane</keyword>
<dbReference type="EMBL" id="AP027059">
    <property type="protein sequence ID" value="BDU51426.1"/>
    <property type="molecule type" value="Genomic_DNA"/>
</dbReference>
<feature type="transmembrane region" description="Helical" evidence="8">
    <location>
        <begin position="321"/>
        <end position="341"/>
    </location>
</feature>
<dbReference type="Proteomes" id="UP001321582">
    <property type="component" value="Chromosome"/>
</dbReference>
<protein>
    <submittedName>
        <fullName evidence="10">Transporter YwbF</fullName>
    </submittedName>
</protein>
<feature type="transmembrane region" description="Helical" evidence="8">
    <location>
        <begin position="96"/>
        <end position="118"/>
    </location>
</feature>
<dbReference type="PROSITE" id="PS00217">
    <property type="entry name" value="SUGAR_TRANSPORT_2"/>
    <property type="match status" value="1"/>
</dbReference>
<dbReference type="InterPro" id="IPR020846">
    <property type="entry name" value="MFS_dom"/>
</dbReference>
<feature type="transmembrane region" description="Helical" evidence="8">
    <location>
        <begin position="153"/>
        <end position="170"/>
    </location>
</feature>
<evidence type="ECO:0000256" key="1">
    <source>
        <dbReference type="ARBA" id="ARBA00004429"/>
    </source>
</evidence>
<dbReference type="InterPro" id="IPR005829">
    <property type="entry name" value="Sugar_transporter_CS"/>
</dbReference>
<dbReference type="KEGG" id="haby:HLVA_19950"/>
<evidence type="ECO:0000313" key="11">
    <source>
        <dbReference type="Proteomes" id="UP001321582"/>
    </source>
</evidence>
<gene>
    <name evidence="10" type="primary">ywbF</name>
    <name evidence="10" type="ORF">HLVA_19950</name>
</gene>
<sequence length="381" mass="43292">MDKKEYLNYRILNFSIFFGGGAFFAYVGKYLDSIHFTGTEIGIIISLGALISIFVQPIWGYMSDKTGEYKKILMFLIVMLSFLEISLSVFKDFKMAMLMFFIFYLFNCGMGPIFDTVLSTAKYDYGKMRLWGSVGFAVGVFFTGIMIDLTNIYAIFVVFPMFYVISFYILRKIDVKGAKPQDNIDYHDILLLLKNKKYILFLLSSFFIMGTMYANNTYFSIFYEKIGGEVAGTGFAFLLFALSEVPFMSKSNEIIKRIGSEGALVLAASSFFIRWIVYSLMPSPIIIIATFFLQGLSIGLYIVVAINYIKENTAKERRTMALALYSVSTGGFSAMFFQFIAGFIYEKYGIGKSYLLMGISVLIGIFILIYMHFVEKKRVAG</sequence>
<keyword evidence="11" id="KW-1185">Reference proteome</keyword>
<dbReference type="PANTHER" id="PTHR23522:SF10">
    <property type="entry name" value="3-PHENYLPROPIONIC ACID TRANSPORTER-RELATED"/>
    <property type="match status" value="1"/>
</dbReference>
<evidence type="ECO:0000256" key="8">
    <source>
        <dbReference type="SAM" id="Phobius"/>
    </source>
</evidence>
<dbReference type="Gene3D" id="1.20.1250.20">
    <property type="entry name" value="MFS general substrate transporter like domains"/>
    <property type="match status" value="2"/>
</dbReference>
<feature type="transmembrane region" description="Helical" evidence="8">
    <location>
        <begin position="130"/>
        <end position="147"/>
    </location>
</feature>
<feature type="domain" description="Major facilitator superfamily (MFS) profile" evidence="9">
    <location>
        <begin position="190"/>
        <end position="381"/>
    </location>
</feature>
<feature type="transmembrane region" description="Helical" evidence="8">
    <location>
        <begin position="198"/>
        <end position="214"/>
    </location>
</feature>
<dbReference type="SUPFAM" id="SSF103473">
    <property type="entry name" value="MFS general substrate transporter"/>
    <property type="match status" value="1"/>
</dbReference>
<dbReference type="Pfam" id="PF12832">
    <property type="entry name" value="MFS_1_like"/>
    <property type="match status" value="1"/>
</dbReference>
<feature type="transmembrane region" description="Helical" evidence="8">
    <location>
        <begin position="226"/>
        <end position="247"/>
    </location>
</feature>
<keyword evidence="5 8" id="KW-0812">Transmembrane</keyword>
<feature type="transmembrane region" description="Helical" evidence="8">
    <location>
        <begin position="353"/>
        <end position="373"/>
    </location>
</feature>
<evidence type="ECO:0000256" key="6">
    <source>
        <dbReference type="ARBA" id="ARBA00022989"/>
    </source>
</evidence>
<dbReference type="InterPro" id="IPR036259">
    <property type="entry name" value="MFS_trans_sf"/>
</dbReference>
<feature type="transmembrane region" description="Helical" evidence="8">
    <location>
        <begin position="41"/>
        <end position="60"/>
    </location>
</feature>
<dbReference type="AlphaFoldDB" id="A0AAU9DD28"/>
<organism evidence="10 11">
    <name type="scientific">Haliovirga abyssi</name>
    <dbReference type="NCBI Taxonomy" id="2996794"/>
    <lineage>
        <taxon>Bacteria</taxon>
        <taxon>Fusobacteriati</taxon>
        <taxon>Fusobacteriota</taxon>
        <taxon>Fusobacteriia</taxon>
        <taxon>Fusobacteriales</taxon>
        <taxon>Haliovirgaceae</taxon>
        <taxon>Haliovirga</taxon>
    </lineage>
</organism>
<keyword evidence="6 8" id="KW-1133">Transmembrane helix</keyword>
<evidence type="ECO:0000256" key="7">
    <source>
        <dbReference type="ARBA" id="ARBA00023136"/>
    </source>
</evidence>
<keyword evidence="2" id="KW-0813">Transport</keyword>
<evidence type="ECO:0000256" key="5">
    <source>
        <dbReference type="ARBA" id="ARBA00022692"/>
    </source>
</evidence>
<evidence type="ECO:0000256" key="4">
    <source>
        <dbReference type="ARBA" id="ARBA00022519"/>
    </source>
</evidence>
<feature type="transmembrane region" description="Helical" evidence="8">
    <location>
        <begin position="259"/>
        <end position="278"/>
    </location>
</feature>
<dbReference type="PANTHER" id="PTHR23522">
    <property type="entry name" value="BLL5896 PROTEIN"/>
    <property type="match status" value="1"/>
</dbReference>
<evidence type="ECO:0000256" key="3">
    <source>
        <dbReference type="ARBA" id="ARBA00022475"/>
    </source>
</evidence>
<evidence type="ECO:0000256" key="2">
    <source>
        <dbReference type="ARBA" id="ARBA00022448"/>
    </source>
</evidence>
<evidence type="ECO:0000259" key="9">
    <source>
        <dbReference type="PROSITE" id="PS50850"/>
    </source>
</evidence>
<proteinExistence type="predicted"/>
<reference evidence="10 11" key="1">
    <citation type="submission" date="2022-11" db="EMBL/GenBank/DDBJ databases">
        <title>Haliovirga abyssi gen. nov., sp. nov., a mesophilic fermentative bacterium isolated from the Iheya North hydrothermal field and the proposal of Haliovirgaceae fam. nov.</title>
        <authorList>
            <person name="Miyazaki U."/>
            <person name="Tame A."/>
            <person name="Miyazaki J."/>
            <person name="Takai K."/>
            <person name="Sawayama S."/>
            <person name="Kitajima M."/>
            <person name="Okamoto A."/>
            <person name="Nakagawa S."/>
        </authorList>
    </citation>
    <scope>NUCLEOTIDE SEQUENCE [LARGE SCALE GENOMIC DNA]</scope>
    <source>
        <strain evidence="10 11">IC12</strain>
    </source>
</reference>